<dbReference type="PANTHER" id="PTHR43780:SF2">
    <property type="entry name" value="1-AMINOCYCLOPROPANE-1-CARBOXYLATE DEAMINASE-RELATED"/>
    <property type="match status" value="1"/>
</dbReference>
<keyword evidence="3 5" id="KW-0663">Pyridoxal phosphate</keyword>
<feature type="domain" description="Tryptophan synthase beta chain-like PALP" evidence="6">
    <location>
        <begin position="12"/>
        <end position="315"/>
    </location>
</feature>
<dbReference type="KEGG" id="marq:MARGE09_P3170"/>
<comment type="similarity">
    <text evidence="2">Belongs to the ACC deaminase/D-cysteine desulfhydrase family.</text>
</comment>
<dbReference type="SUPFAM" id="SSF53686">
    <property type="entry name" value="Tryptophan synthase beta subunit-like PLP-dependent enzymes"/>
    <property type="match status" value="1"/>
</dbReference>
<gene>
    <name evidence="7" type="ORF">MARGE09_P3170</name>
</gene>
<dbReference type="Pfam" id="PF00291">
    <property type="entry name" value="PALP"/>
    <property type="match status" value="1"/>
</dbReference>
<evidence type="ECO:0000256" key="1">
    <source>
        <dbReference type="ARBA" id="ARBA00001933"/>
    </source>
</evidence>
<evidence type="ECO:0000256" key="3">
    <source>
        <dbReference type="ARBA" id="ARBA00022898"/>
    </source>
</evidence>
<evidence type="ECO:0000256" key="2">
    <source>
        <dbReference type="ARBA" id="ARBA00008639"/>
    </source>
</evidence>
<feature type="active site" description="Nucleophile" evidence="4">
    <location>
        <position position="76"/>
    </location>
</feature>
<organism evidence="7 8">
    <name type="scientific">Marinagarivorans cellulosilyticus</name>
    <dbReference type="NCBI Taxonomy" id="2721545"/>
    <lineage>
        <taxon>Bacteria</taxon>
        <taxon>Pseudomonadati</taxon>
        <taxon>Pseudomonadota</taxon>
        <taxon>Gammaproteobacteria</taxon>
        <taxon>Cellvibrionales</taxon>
        <taxon>Cellvibrionaceae</taxon>
        <taxon>Marinagarivorans</taxon>
    </lineage>
</organism>
<reference evidence="7 8" key="1">
    <citation type="journal article" date="2022" name="IScience">
        <title>An ultrasensitive nanofiber-based assay for enzymatic hydrolysis and deep-sea microbial degradation of cellulose.</title>
        <authorList>
            <person name="Tsudome M."/>
            <person name="Tachioka M."/>
            <person name="Miyazaki M."/>
            <person name="Uchimura K."/>
            <person name="Tsuda M."/>
            <person name="Takaki Y."/>
            <person name="Deguchi S."/>
        </authorList>
    </citation>
    <scope>NUCLEOTIDE SEQUENCE [LARGE SCALE GENOMIC DNA]</scope>
    <source>
        <strain evidence="7 8">GE09</strain>
    </source>
</reference>
<sequence>MTADYWPAKERLAQLPTPMHRLARFDQSLDARLWLKRDDLTGFVLSGNKVRKLEYVLAYAKRSGVTRIITCGGVQSNHCRATAFACAQLGLACHLVLRDTQGRNVGGNFLLDQMAGADCSIYSVKEFASGLPSLMSYWAGIYEAKGEVVLEVPTGASDGVGIWGYAAAAFELIEDFQREGISPEVVACATGSGGTQAGLALGFALAGYEVDLVGYAVCDDAAYFDRKVAADIADWRRRNPDVRLQAPLRYRTVDAYVGAGYAKPGEADLALALKVASTEGVLLDPVYTGKAFYGFTADVQNGLASNADAVFVHTGGGFGVFPYVNEFERRWSER</sequence>
<protein>
    <submittedName>
        <fullName evidence="7">D-cysteine desulfhydrase</fullName>
        <ecNumber evidence="7">4.4.1.15</ecNumber>
    </submittedName>
</protein>
<accession>A0AAN1WJZ7</accession>
<dbReference type="InterPro" id="IPR027278">
    <property type="entry name" value="ACCD_DCysDesulf"/>
</dbReference>
<keyword evidence="7" id="KW-0456">Lyase</keyword>
<name>A0AAN1WJZ7_9GAMM</name>
<dbReference type="EC" id="4.4.1.15" evidence="7"/>
<dbReference type="Proteomes" id="UP001320119">
    <property type="component" value="Chromosome"/>
</dbReference>
<dbReference type="InterPro" id="IPR036052">
    <property type="entry name" value="TrpB-like_PALP_sf"/>
</dbReference>
<dbReference type="GO" id="GO:0019148">
    <property type="term" value="F:D-cysteine desulfhydrase activity"/>
    <property type="evidence" value="ECO:0007669"/>
    <property type="project" value="UniProtKB-EC"/>
</dbReference>
<evidence type="ECO:0000256" key="4">
    <source>
        <dbReference type="PIRSR" id="PIRSR006278-1"/>
    </source>
</evidence>
<evidence type="ECO:0000313" key="7">
    <source>
        <dbReference type="EMBL" id="BCD98969.1"/>
    </source>
</evidence>
<evidence type="ECO:0000256" key="5">
    <source>
        <dbReference type="PIRSR" id="PIRSR006278-2"/>
    </source>
</evidence>
<dbReference type="AlphaFoldDB" id="A0AAN1WJZ7"/>
<dbReference type="InterPro" id="IPR001926">
    <property type="entry name" value="TrpB-like_PALP"/>
</dbReference>
<dbReference type="EMBL" id="AP023086">
    <property type="protein sequence ID" value="BCD98969.1"/>
    <property type="molecule type" value="Genomic_DNA"/>
</dbReference>
<comment type="cofactor">
    <cofactor evidence="1">
        <name>pyridoxal 5'-phosphate</name>
        <dbReference type="ChEBI" id="CHEBI:597326"/>
    </cofactor>
</comment>
<evidence type="ECO:0000259" key="6">
    <source>
        <dbReference type="Pfam" id="PF00291"/>
    </source>
</evidence>
<proteinExistence type="inferred from homology"/>
<dbReference type="RefSeq" id="WP_236983754.1">
    <property type="nucleotide sequence ID" value="NZ_AP023086.1"/>
</dbReference>
<evidence type="ECO:0000313" key="8">
    <source>
        <dbReference type="Proteomes" id="UP001320119"/>
    </source>
</evidence>
<keyword evidence="8" id="KW-1185">Reference proteome</keyword>
<feature type="modified residue" description="N6-(pyridoxal phosphate)lysine" evidence="5">
    <location>
        <position position="49"/>
    </location>
</feature>
<dbReference type="Gene3D" id="3.40.50.1100">
    <property type="match status" value="2"/>
</dbReference>
<dbReference type="PIRSF" id="PIRSF006278">
    <property type="entry name" value="ACCD_DCysDesulf"/>
    <property type="match status" value="1"/>
</dbReference>
<dbReference type="PANTHER" id="PTHR43780">
    <property type="entry name" value="1-AMINOCYCLOPROPANE-1-CARBOXYLATE DEAMINASE-RELATED"/>
    <property type="match status" value="1"/>
</dbReference>